<gene>
    <name evidence="2" type="ORF">GCM10009765_35320</name>
</gene>
<dbReference type="EMBL" id="BAAANY010000011">
    <property type="protein sequence ID" value="GAA1683041.1"/>
    <property type="molecule type" value="Genomic_DNA"/>
</dbReference>
<evidence type="ECO:0000256" key="1">
    <source>
        <dbReference type="SAM" id="Phobius"/>
    </source>
</evidence>
<sequence>MHEWEPIVDRQNRILAAFAEDSGESPLLPPSLHAVAPLTEPAAELAAKLGARSGQELALSDHPRGRQWHRVVVPAGTVAFLCAAATGVFAVAGGWVGIALAGSGTIATTVTAVWSAVYVLRDPLRLSARERRDWQRARSWHSGQPWSATLSAGPERRLVSAACLAVGRILASPAWHRDTLDEHRLQLDLRAELDGIDQQAFTLATAKTPLPAALTDALIERVTALGAYADQLDAVKPHHPVSTELPAKQPAELPEQQTTELLAGSVRDEYATGQLTSLTADLRGITSSGESRTSAD</sequence>
<organism evidence="2 3">
    <name type="scientific">Fodinicola feengrottensis</name>
    <dbReference type="NCBI Taxonomy" id="435914"/>
    <lineage>
        <taxon>Bacteria</taxon>
        <taxon>Bacillati</taxon>
        <taxon>Actinomycetota</taxon>
        <taxon>Actinomycetes</taxon>
        <taxon>Mycobacteriales</taxon>
        <taxon>Fodinicola</taxon>
    </lineage>
</organism>
<feature type="transmembrane region" description="Helical" evidence="1">
    <location>
        <begin position="71"/>
        <end position="92"/>
    </location>
</feature>
<feature type="transmembrane region" description="Helical" evidence="1">
    <location>
        <begin position="98"/>
        <end position="120"/>
    </location>
</feature>
<evidence type="ECO:0000313" key="2">
    <source>
        <dbReference type="EMBL" id="GAA1683041.1"/>
    </source>
</evidence>
<dbReference type="RefSeq" id="WP_163569115.1">
    <property type="nucleotide sequence ID" value="NZ_BAAANY010000011.1"/>
</dbReference>
<name>A0ABN2H753_9ACTN</name>
<dbReference type="Proteomes" id="UP001500618">
    <property type="component" value="Unassembled WGS sequence"/>
</dbReference>
<keyword evidence="1" id="KW-0812">Transmembrane</keyword>
<accession>A0ABN2H753</accession>
<keyword evidence="1" id="KW-1133">Transmembrane helix</keyword>
<protein>
    <recommendedName>
        <fullName evidence="4">SLATT domain-containing protein</fullName>
    </recommendedName>
</protein>
<reference evidence="2 3" key="1">
    <citation type="journal article" date="2019" name="Int. J. Syst. Evol. Microbiol.">
        <title>The Global Catalogue of Microorganisms (GCM) 10K type strain sequencing project: providing services to taxonomists for standard genome sequencing and annotation.</title>
        <authorList>
            <consortium name="The Broad Institute Genomics Platform"/>
            <consortium name="The Broad Institute Genome Sequencing Center for Infectious Disease"/>
            <person name="Wu L."/>
            <person name="Ma J."/>
        </authorList>
    </citation>
    <scope>NUCLEOTIDE SEQUENCE [LARGE SCALE GENOMIC DNA]</scope>
    <source>
        <strain evidence="2 3">JCM 14718</strain>
    </source>
</reference>
<proteinExistence type="predicted"/>
<comment type="caution">
    <text evidence="2">The sequence shown here is derived from an EMBL/GenBank/DDBJ whole genome shotgun (WGS) entry which is preliminary data.</text>
</comment>
<keyword evidence="3" id="KW-1185">Reference proteome</keyword>
<evidence type="ECO:0008006" key="4">
    <source>
        <dbReference type="Google" id="ProtNLM"/>
    </source>
</evidence>
<keyword evidence="1" id="KW-0472">Membrane</keyword>
<evidence type="ECO:0000313" key="3">
    <source>
        <dbReference type="Proteomes" id="UP001500618"/>
    </source>
</evidence>